<evidence type="ECO:0000256" key="5">
    <source>
        <dbReference type="ARBA" id="ARBA00022763"/>
    </source>
</evidence>
<dbReference type="PROSITE" id="PS01242">
    <property type="entry name" value="ZF_FPG_1"/>
    <property type="match status" value="1"/>
</dbReference>
<dbReference type="EMBL" id="LJCR01002096">
    <property type="protein sequence ID" value="KPV49247.1"/>
    <property type="molecule type" value="Genomic_DNA"/>
</dbReference>
<feature type="active site" description="Proton donor; for beta-elimination activity" evidence="15">
    <location>
        <position position="60"/>
    </location>
</feature>
<dbReference type="InterPro" id="IPR020629">
    <property type="entry name" value="FPG_Glyclase"/>
</dbReference>
<dbReference type="InterPro" id="IPR010663">
    <property type="entry name" value="Znf_FPG/IleRS"/>
</dbReference>
<evidence type="ECO:0000256" key="2">
    <source>
        <dbReference type="ARBA" id="ARBA00009409"/>
    </source>
</evidence>
<keyword evidence="19" id="KW-1185">Reference proteome</keyword>
<evidence type="ECO:0000256" key="6">
    <source>
        <dbReference type="ARBA" id="ARBA00022771"/>
    </source>
</evidence>
<evidence type="ECO:0000259" key="17">
    <source>
        <dbReference type="PROSITE" id="PS51068"/>
    </source>
</evidence>
<keyword evidence="5 15" id="KW-0227">DNA damage</keyword>
<dbReference type="HAMAP" id="MF_00103">
    <property type="entry name" value="Fapy_DNA_glycosyl"/>
    <property type="match status" value="1"/>
</dbReference>
<comment type="caution">
    <text evidence="18">The sequence shown here is derived from an EMBL/GenBank/DDBJ whole genome shotgun (WGS) entry which is preliminary data.</text>
</comment>
<feature type="active site" description="Proton donor" evidence="15">
    <location>
        <position position="3"/>
    </location>
</feature>
<organism evidence="18 19">
    <name type="scientific">Kouleothrix aurantiaca</name>
    <dbReference type="NCBI Taxonomy" id="186479"/>
    <lineage>
        <taxon>Bacteria</taxon>
        <taxon>Bacillati</taxon>
        <taxon>Chloroflexota</taxon>
        <taxon>Chloroflexia</taxon>
        <taxon>Chloroflexales</taxon>
        <taxon>Roseiflexineae</taxon>
        <taxon>Roseiflexaceae</taxon>
        <taxon>Kouleothrix</taxon>
    </lineage>
</organism>
<feature type="binding site" evidence="15">
    <location>
        <position position="154"/>
    </location>
    <ligand>
        <name>DNA</name>
        <dbReference type="ChEBI" id="CHEBI:16991"/>
    </ligand>
</feature>
<dbReference type="SMART" id="SM00898">
    <property type="entry name" value="Fapy_DNA_glyco"/>
    <property type="match status" value="1"/>
</dbReference>
<dbReference type="SUPFAM" id="SSF46946">
    <property type="entry name" value="S13-like H2TH domain"/>
    <property type="match status" value="1"/>
</dbReference>
<dbReference type="AlphaFoldDB" id="A0A0P9H5S6"/>
<evidence type="ECO:0000256" key="12">
    <source>
        <dbReference type="ARBA" id="ARBA00023268"/>
    </source>
</evidence>
<feature type="active site" description="Proton donor; for delta-elimination activity" evidence="15">
    <location>
        <position position="263"/>
    </location>
</feature>
<keyword evidence="12 15" id="KW-0511">Multifunctional enzyme</keyword>
<dbReference type="NCBIfam" id="TIGR00577">
    <property type="entry name" value="fpg"/>
    <property type="match status" value="1"/>
</dbReference>
<keyword evidence="7 15" id="KW-0378">Hydrolase</keyword>
<dbReference type="Gene3D" id="1.10.8.50">
    <property type="match status" value="1"/>
</dbReference>
<dbReference type="InterPro" id="IPR015886">
    <property type="entry name" value="H2TH_FPG"/>
</dbReference>
<comment type="catalytic activity">
    <reaction evidence="14 15">
        <text>2'-deoxyribonucleotide-(2'-deoxyribose 5'-phosphate)-2'-deoxyribonucleotide-DNA = a 3'-end 2'-deoxyribonucleotide-(2,3-dehydro-2,3-deoxyribose 5'-phosphate)-DNA + a 5'-end 5'-phospho-2'-deoxyribonucleoside-DNA + H(+)</text>
        <dbReference type="Rhea" id="RHEA:66592"/>
        <dbReference type="Rhea" id="RHEA-COMP:13180"/>
        <dbReference type="Rhea" id="RHEA-COMP:16897"/>
        <dbReference type="Rhea" id="RHEA-COMP:17067"/>
        <dbReference type="ChEBI" id="CHEBI:15378"/>
        <dbReference type="ChEBI" id="CHEBI:136412"/>
        <dbReference type="ChEBI" id="CHEBI:157695"/>
        <dbReference type="ChEBI" id="CHEBI:167181"/>
        <dbReference type="EC" id="4.2.99.18"/>
    </reaction>
</comment>
<dbReference type="PROSITE" id="PS51066">
    <property type="entry name" value="ZF_FPG_2"/>
    <property type="match status" value="1"/>
</dbReference>
<evidence type="ECO:0000256" key="3">
    <source>
        <dbReference type="ARBA" id="ARBA00011245"/>
    </source>
</evidence>
<dbReference type="PANTHER" id="PTHR22993">
    <property type="entry name" value="FORMAMIDOPYRIMIDINE-DNA GLYCOSYLASE"/>
    <property type="match status" value="1"/>
</dbReference>
<comment type="similarity">
    <text evidence="2 15">Belongs to the FPG family.</text>
</comment>
<dbReference type="InterPro" id="IPR012319">
    <property type="entry name" value="FPG_cat"/>
</dbReference>
<dbReference type="PATRIC" id="fig|186479.3.peg.3940"/>
<evidence type="ECO:0000256" key="13">
    <source>
        <dbReference type="ARBA" id="ARBA00023295"/>
    </source>
</evidence>
<dbReference type="PROSITE" id="PS51068">
    <property type="entry name" value="FPG_CAT"/>
    <property type="match status" value="1"/>
</dbReference>
<feature type="binding site" evidence="15">
    <location>
        <position position="113"/>
    </location>
    <ligand>
        <name>DNA</name>
        <dbReference type="ChEBI" id="CHEBI:16991"/>
    </ligand>
</feature>
<sequence length="280" mass="31422">MPELPEVEHAARSLAEQILGRRIIAVTKLDWERMVETPAIDQFLDLVQNREVLAVGRRAKWIVLTLDGGWTLALHLRMSGSVTVEEPDAQPDIYTHLVLLLDNGQQMFFHDTRKFGRARLLDAPGLSALDTAHGVEPLTDDFTPEVLGALLRRRRTRIKPLLLDQRVIAGIGNIYADEALWNAQIHPLRFADSLNDDEIARLHSGIRLALLQGIEHGGSTLRNYRNGYGAAGTNQEHFNAYDRRGQPCPRCGTPIEKITVGQRGTHFCPFCQTLEREVGE</sequence>
<dbReference type="GO" id="GO:0008270">
    <property type="term" value="F:zinc ion binding"/>
    <property type="evidence" value="ECO:0007669"/>
    <property type="project" value="UniProtKB-UniRule"/>
</dbReference>
<evidence type="ECO:0000256" key="1">
    <source>
        <dbReference type="ARBA" id="ARBA00001668"/>
    </source>
</evidence>
<keyword evidence="13 15" id="KW-0326">Glycosidase</keyword>
<dbReference type="EC" id="3.2.2.23" evidence="15"/>
<evidence type="ECO:0000256" key="7">
    <source>
        <dbReference type="ARBA" id="ARBA00022801"/>
    </source>
</evidence>
<evidence type="ECO:0000256" key="10">
    <source>
        <dbReference type="ARBA" id="ARBA00023204"/>
    </source>
</evidence>
<dbReference type="Pfam" id="PF01149">
    <property type="entry name" value="Fapy_DNA_glyco"/>
    <property type="match status" value="1"/>
</dbReference>
<feature type="active site" description="Schiff-base intermediate with DNA" evidence="15">
    <location>
        <position position="2"/>
    </location>
</feature>
<dbReference type="PANTHER" id="PTHR22993:SF9">
    <property type="entry name" value="FORMAMIDOPYRIMIDINE-DNA GLYCOSYLASE"/>
    <property type="match status" value="1"/>
</dbReference>
<evidence type="ECO:0000256" key="9">
    <source>
        <dbReference type="ARBA" id="ARBA00023125"/>
    </source>
</evidence>
<dbReference type="InterPro" id="IPR010979">
    <property type="entry name" value="Ribosomal_uS13-like_H2TH"/>
</dbReference>
<dbReference type="GO" id="GO:0034039">
    <property type="term" value="F:8-oxo-7,8-dihydroguanine DNA N-glycosylase activity"/>
    <property type="evidence" value="ECO:0007669"/>
    <property type="project" value="TreeGrafter"/>
</dbReference>
<comment type="catalytic activity">
    <reaction evidence="1 15">
        <text>Hydrolysis of DNA containing ring-opened 7-methylguanine residues, releasing 2,6-diamino-4-hydroxy-5-(N-methyl)formamidopyrimidine.</text>
        <dbReference type="EC" id="3.2.2.23"/>
    </reaction>
</comment>
<feature type="domain" description="Formamidopyrimidine-DNA glycosylase catalytic" evidence="17">
    <location>
        <begin position="2"/>
        <end position="116"/>
    </location>
</feature>
<dbReference type="Proteomes" id="UP000050509">
    <property type="component" value="Unassembled WGS sequence"/>
</dbReference>
<dbReference type="EC" id="4.2.99.18" evidence="15"/>
<dbReference type="Gene3D" id="3.20.190.10">
    <property type="entry name" value="MutM-like, N-terminal"/>
    <property type="match status" value="1"/>
</dbReference>
<dbReference type="Pfam" id="PF06827">
    <property type="entry name" value="zf-FPG_IleRS"/>
    <property type="match status" value="1"/>
</dbReference>
<dbReference type="GO" id="GO:0006284">
    <property type="term" value="P:base-excision repair"/>
    <property type="evidence" value="ECO:0007669"/>
    <property type="project" value="InterPro"/>
</dbReference>
<comment type="subunit">
    <text evidence="3 15">Monomer.</text>
</comment>
<proteinExistence type="inferred from homology"/>
<dbReference type="SMART" id="SM01232">
    <property type="entry name" value="H2TH"/>
    <property type="match status" value="1"/>
</dbReference>
<dbReference type="FunFam" id="1.10.8.50:FF:000003">
    <property type="entry name" value="Formamidopyrimidine-DNA glycosylase"/>
    <property type="match status" value="1"/>
</dbReference>
<keyword evidence="6 15" id="KW-0863">Zinc-finger</keyword>
<evidence type="ECO:0000256" key="15">
    <source>
        <dbReference type="HAMAP-Rule" id="MF_00103"/>
    </source>
</evidence>
<evidence type="ECO:0000256" key="14">
    <source>
        <dbReference type="ARBA" id="ARBA00044632"/>
    </source>
</evidence>
<dbReference type="NCBIfam" id="NF002211">
    <property type="entry name" value="PRK01103.1"/>
    <property type="match status" value="1"/>
</dbReference>
<accession>A0A0P9H5S6</accession>
<dbReference type="SUPFAM" id="SSF81624">
    <property type="entry name" value="N-terminal domain of MutM-like DNA repair proteins"/>
    <property type="match status" value="1"/>
</dbReference>
<reference evidence="18 19" key="1">
    <citation type="submission" date="2015-09" db="EMBL/GenBank/DDBJ databases">
        <title>Draft genome sequence of Kouleothrix aurantiaca JCM 19913.</title>
        <authorList>
            <person name="Hemp J."/>
        </authorList>
    </citation>
    <scope>NUCLEOTIDE SEQUENCE [LARGE SCALE GENOMIC DNA]</scope>
    <source>
        <strain evidence="18 19">COM-B</strain>
    </source>
</reference>
<evidence type="ECO:0000256" key="11">
    <source>
        <dbReference type="ARBA" id="ARBA00023239"/>
    </source>
</evidence>
<keyword evidence="8 15" id="KW-0862">Zinc</keyword>
<dbReference type="CDD" id="cd08966">
    <property type="entry name" value="EcFpg-like_N"/>
    <property type="match status" value="1"/>
</dbReference>
<dbReference type="GO" id="GO:0003690">
    <property type="term" value="F:double-stranded DNA binding"/>
    <property type="evidence" value="ECO:0007669"/>
    <property type="project" value="UniProtKB-ARBA"/>
</dbReference>
<keyword evidence="11 15" id="KW-0456">Lyase</keyword>
<evidence type="ECO:0000256" key="8">
    <source>
        <dbReference type="ARBA" id="ARBA00022833"/>
    </source>
</evidence>
<dbReference type="InterPro" id="IPR015887">
    <property type="entry name" value="DNA_glyclase_Znf_dom_DNA_BS"/>
</dbReference>
<evidence type="ECO:0000313" key="19">
    <source>
        <dbReference type="Proteomes" id="UP000050509"/>
    </source>
</evidence>
<protein>
    <recommendedName>
        <fullName evidence="15">Formamidopyrimidine-DNA glycosylase</fullName>
        <shortName evidence="15">Fapy-DNA glycosylase</shortName>
        <ecNumber evidence="15">3.2.2.23</ecNumber>
    </recommendedName>
    <alternativeName>
        <fullName evidence="15">DNA-(apurinic or apyrimidinic site) lyase MutM</fullName>
        <shortName evidence="15">AP lyase MutM</shortName>
        <ecNumber evidence="15">4.2.99.18</ecNumber>
    </alternativeName>
</protein>
<dbReference type="InterPro" id="IPR035937">
    <property type="entry name" value="FPG_N"/>
</dbReference>
<evidence type="ECO:0000313" key="18">
    <source>
        <dbReference type="EMBL" id="KPV49247.1"/>
    </source>
</evidence>
<comment type="caution">
    <text evidence="15">Lacks conserved residue(s) required for the propagation of feature annotation.</text>
</comment>
<keyword evidence="10 15" id="KW-0234">DNA repair</keyword>
<comment type="cofactor">
    <cofactor evidence="15">
        <name>Zn(2+)</name>
        <dbReference type="ChEBI" id="CHEBI:29105"/>
    </cofactor>
    <text evidence="15">Binds 1 zinc ion per subunit.</text>
</comment>
<keyword evidence="4 15" id="KW-0479">Metal-binding</keyword>
<dbReference type="InterPro" id="IPR000214">
    <property type="entry name" value="Znf_DNA_glyclase/AP_lyase"/>
</dbReference>
<name>A0A0P9H5S6_9CHLR</name>
<evidence type="ECO:0000256" key="4">
    <source>
        <dbReference type="ARBA" id="ARBA00022723"/>
    </source>
</evidence>
<dbReference type="GO" id="GO:0003684">
    <property type="term" value="F:damaged DNA binding"/>
    <property type="evidence" value="ECO:0007669"/>
    <property type="project" value="InterPro"/>
</dbReference>
<comment type="function">
    <text evidence="15">Involved in base excision repair of DNA damaged by oxidation or by mutagenic agents. Acts as DNA glycosylase that recognizes and removes damaged bases. Has a preference for oxidized purines, such as 7,8-dihydro-8-oxoguanine (8-oxoG). Has AP (apurinic/apyrimidinic) lyase activity and introduces nicks in the DNA strand. Cleaves the DNA backbone by beta-delta elimination to generate a single-strand break at the site of the removed base with both 3'- and 5'-phosphates.</text>
</comment>
<dbReference type="SUPFAM" id="SSF57716">
    <property type="entry name" value="Glucocorticoid receptor-like (DNA-binding domain)"/>
    <property type="match status" value="1"/>
</dbReference>
<keyword evidence="9 15" id="KW-0238">DNA-binding</keyword>
<evidence type="ECO:0000259" key="16">
    <source>
        <dbReference type="PROSITE" id="PS51066"/>
    </source>
</evidence>
<dbReference type="GO" id="GO:0140078">
    <property type="term" value="F:class I DNA-(apurinic or apyrimidinic site) endonuclease activity"/>
    <property type="evidence" value="ECO:0007669"/>
    <property type="project" value="UniProtKB-EC"/>
</dbReference>
<feature type="domain" description="FPG-type" evidence="16">
    <location>
        <begin position="239"/>
        <end position="273"/>
    </location>
</feature>
<gene>
    <name evidence="15" type="primary">mutM</name>
    <name evidence="15" type="synonym">fpg</name>
    <name evidence="18" type="ORF">SE17_33715</name>
</gene>
<dbReference type="Pfam" id="PF06831">
    <property type="entry name" value="H2TH"/>
    <property type="match status" value="1"/>
</dbReference>